<accession>A0A6B2LJR8</accession>
<dbReference type="GO" id="GO:0006281">
    <property type="term" value="P:DNA repair"/>
    <property type="evidence" value="ECO:0007669"/>
    <property type="project" value="UniProtKB-KW"/>
</dbReference>
<keyword evidence="1" id="KW-0436">Ligase</keyword>
<sequence length="163" mass="18656">MMHGQVWQNEDPTGWFMSEKLDGFRAFWDGSKLYSRNGNIISSVPEEFTRLFPQDVCLDGELWVGYDQYNTLASIIRKTAPQEEAYEMWKEVKFNVFDAPMHSGTYIERHSFASESISNCGPNICMIPIICCTGFTHLHATLDQIKSKKGKNVLTPCADITFR</sequence>
<dbReference type="PANTHER" id="PTHR47810">
    <property type="entry name" value="DNA LIGASE"/>
    <property type="match status" value="1"/>
</dbReference>
<keyword evidence="3" id="KW-0227">DNA damage</keyword>
<evidence type="ECO:0000313" key="5">
    <source>
        <dbReference type="EMBL" id="NDV37235.1"/>
    </source>
</evidence>
<dbReference type="PANTHER" id="PTHR47810:SF1">
    <property type="entry name" value="DNA LIGASE B"/>
    <property type="match status" value="1"/>
</dbReference>
<organism evidence="5">
    <name type="scientific">Arcella intermedia</name>
    <dbReference type="NCBI Taxonomy" id="1963864"/>
    <lineage>
        <taxon>Eukaryota</taxon>
        <taxon>Amoebozoa</taxon>
        <taxon>Tubulinea</taxon>
        <taxon>Elardia</taxon>
        <taxon>Arcellinida</taxon>
        <taxon>Sphaerothecina</taxon>
        <taxon>Arcellidae</taxon>
        <taxon>Arcella</taxon>
    </lineage>
</organism>
<evidence type="ECO:0000256" key="3">
    <source>
        <dbReference type="ARBA" id="ARBA00022763"/>
    </source>
</evidence>
<keyword evidence="2" id="KW-0235">DNA replication</keyword>
<proteinExistence type="predicted"/>
<dbReference type="Gene3D" id="3.30.470.30">
    <property type="entry name" value="DNA ligase/mRNA capping enzyme"/>
    <property type="match status" value="1"/>
</dbReference>
<dbReference type="AlphaFoldDB" id="A0A6B2LJR8"/>
<reference evidence="5" key="1">
    <citation type="journal article" date="2020" name="J. Eukaryot. Microbiol.">
        <title>De novo Sequencing, Assembly and Annotation of the Transcriptome for the Free-Living Testate Amoeba Arcella intermedia.</title>
        <authorList>
            <person name="Ribeiro G.M."/>
            <person name="Porfirio-Sousa A.L."/>
            <person name="Maurer-Alcala X.X."/>
            <person name="Katz L.A."/>
            <person name="Lahr D.J.G."/>
        </authorList>
    </citation>
    <scope>NUCLEOTIDE SEQUENCE</scope>
</reference>
<evidence type="ECO:0008006" key="6">
    <source>
        <dbReference type="Google" id="ProtNLM"/>
    </source>
</evidence>
<dbReference type="GO" id="GO:0006260">
    <property type="term" value="P:DNA replication"/>
    <property type="evidence" value="ECO:0007669"/>
    <property type="project" value="UniProtKB-KW"/>
</dbReference>
<dbReference type="Gene3D" id="3.30.1490.70">
    <property type="match status" value="1"/>
</dbReference>
<name>A0A6B2LJR8_9EUKA</name>
<dbReference type="InterPro" id="IPR050326">
    <property type="entry name" value="NAD_dep_DNA_ligaseB"/>
</dbReference>
<evidence type="ECO:0000256" key="2">
    <source>
        <dbReference type="ARBA" id="ARBA00022705"/>
    </source>
</evidence>
<keyword evidence="4" id="KW-0234">DNA repair</keyword>
<protein>
    <recommendedName>
        <fullName evidence="6">ATP-dependent DNA ligase family profile domain-containing protein</fullName>
    </recommendedName>
</protein>
<evidence type="ECO:0000256" key="4">
    <source>
        <dbReference type="ARBA" id="ARBA00023204"/>
    </source>
</evidence>
<dbReference type="EMBL" id="GIBP01008266">
    <property type="protein sequence ID" value="NDV37235.1"/>
    <property type="molecule type" value="Transcribed_RNA"/>
</dbReference>
<evidence type="ECO:0000256" key="1">
    <source>
        <dbReference type="ARBA" id="ARBA00022598"/>
    </source>
</evidence>
<dbReference type="GO" id="GO:0016874">
    <property type="term" value="F:ligase activity"/>
    <property type="evidence" value="ECO:0007669"/>
    <property type="project" value="UniProtKB-KW"/>
</dbReference>
<dbReference type="CDD" id="cd07896">
    <property type="entry name" value="Adenylation_kDNA_ligase_like"/>
    <property type="match status" value="1"/>
</dbReference>
<dbReference type="SUPFAM" id="SSF56091">
    <property type="entry name" value="DNA ligase/mRNA capping enzyme, catalytic domain"/>
    <property type="match status" value="1"/>
</dbReference>